<dbReference type="Pfam" id="PF00440">
    <property type="entry name" value="TetR_N"/>
    <property type="match status" value="1"/>
</dbReference>
<name>A0ABP7WLW6_9ACTN</name>
<dbReference type="PANTHER" id="PTHR43479">
    <property type="entry name" value="ACREF/ENVCD OPERON REPRESSOR-RELATED"/>
    <property type="match status" value="1"/>
</dbReference>
<reference evidence="5" key="1">
    <citation type="journal article" date="2019" name="Int. J. Syst. Evol. Microbiol.">
        <title>The Global Catalogue of Microorganisms (GCM) 10K type strain sequencing project: providing services to taxonomists for standard genome sequencing and annotation.</title>
        <authorList>
            <consortium name="The Broad Institute Genomics Platform"/>
            <consortium name="The Broad Institute Genome Sequencing Center for Infectious Disease"/>
            <person name="Wu L."/>
            <person name="Ma J."/>
        </authorList>
    </citation>
    <scope>NUCLEOTIDE SEQUENCE [LARGE SCALE GENOMIC DNA]</scope>
    <source>
        <strain evidence="5">JCM 16702</strain>
    </source>
</reference>
<comment type="caution">
    <text evidence="4">The sequence shown here is derived from an EMBL/GenBank/DDBJ whole genome shotgun (WGS) entry which is preliminary data.</text>
</comment>
<evidence type="ECO:0000313" key="4">
    <source>
        <dbReference type="EMBL" id="GAA4091937.1"/>
    </source>
</evidence>
<protein>
    <recommendedName>
        <fullName evidence="3">HTH tetR-type domain-containing protein</fullName>
    </recommendedName>
</protein>
<evidence type="ECO:0000256" key="2">
    <source>
        <dbReference type="PROSITE-ProRule" id="PRU00335"/>
    </source>
</evidence>
<organism evidence="4 5">
    <name type="scientific">Actinomadura miaoliensis</name>
    <dbReference type="NCBI Taxonomy" id="430685"/>
    <lineage>
        <taxon>Bacteria</taxon>
        <taxon>Bacillati</taxon>
        <taxon>Actinomycetota</taxon>
        <taxon>Actinomycetes</taxon>
        <taxon>Streptosporangiales</taxon>
        <taxon>Thermomonosporaceae</taxon>
        <taxon>Actinomadura</taxon>
    </lineage>
</organism>
<dbReference type="Gene3D" id="1.10.357.10">
    <property type="entry name" value="Tetracycline Repressor, domain 2"/>
    <property type="match status" value="1"/>
</dbReference>
<gene>
    <name evidence="4" type="ORF">GCM10022214_61620</name>
</gene>
<evidence type="ECO:0000259" key="3">
    <source>
        <dbReference type="PROSITE" id="PS50977"/>
    </source>
</evidence>
<dbReference type="PRINTS" id="PR00455">
    <property type="entry name" value="HTHTETR"/>
</dbReference>
<dbReference type="Proteomes" id="UP001500683">
    <property type="component" value="Unassembled WGS sequence"/>
</dbReference>
<evidence type="ECO:0000313" key="5">
    <source>
        <dbReference type="Proteomes" id="UP001500683"/>
    </source>
</evidence>
<evidence type="ECO:0000256" key="1">
    <source>
        <dbReference type="ARBA" id="ARBA00023125"/>
    </source>
</evidence>
<dbReference type="InterPro" id="IPR050624">
    <property type="entry name" value="HTH-type_Tx_Regulator"/>
</dbReference>
<keyword evidence="5" id="KW-1185">Reference proteome</keyword>
<dbReference type="PROSITE" id="PS50977">
    <property type="entry name" value="HTH_TETR_2"/>
    <property type="match status" value="1"/>
</dbReference>
<dbReference type="RefSeq" id="WP_344954605.1">
    <property type="nucleotide sequence ID" value="NZ_BAAAZG010000047.1"/>
</dbReference>
<proteinExistence type="predicted"/>
<dbReference type="InterPro" id="IPR001647">
    <property type="entry name" value="HTH_TetR"/>
</dbReference>
<feature type="DNA-binding region" description="H-T-H motif" evidence="2">
    <location>
        <begin position="54"/>
        <end position="73"/>
    </location>
</feature>
<feature type="domain" description="HTH tetR-type" evidence="3">
    <location>
        <begin position="31"/>
        <end position="91"/>
    </location>
</feature>
<keyword evidence="1 2" id="KW-0238">DNA-binding</keyword>
<accession>A0ABP7WLW6</accession>
<dbReference type="SUPFAM" id="SSF46689">
    <property type="entry name" value="Homeodomain-like"/>
    <property type="match status" value="1"/>
</dbReference>
<sequence>MTEAEGGAGRARDLARLPSGRHRLSRDFVAQHQTARIVAAVIEVTGTAGYAQLTVNSIIARAGVSRATFYVHFKNKEDAFLRAYDATVERLMEHVTDAYQGETDADGRLRAGLAAFLEFLAAEPLAARTCIVECLAAGPAAAARRDAAKQAFAQVVVDNMRELFPHYPEPELMAETIVGGIYEVAYTRIRRGETAELPRLLTGLLAAFAVPDPDRWGPGAAPAQ</sequence>
<dbReference type="EMBL" id="BAAAZG010000047">
    <property type="protein sequence ID" value="GAA4091937.1"/>
    <property type="molecule type" value="Genomic_DNA"/>
</dbReference>
<dbReference type="PANTHER" id="PTHR43479:SF11">
    <property type="entry name" value="ACREF_ENVCD OPERON REPRESSOR-RELATED"/>
    <property type="match status" value="1"/>
</dbReference>
<dbReference type="InterPro" id="IPR009057">
    <property type="entry name" value="Homeodomain-like_sf"/>
</dbReference>